<sequence>MAVPREPSSRGGDASSVSSHEKTKIGNPVPAVPISIAPPTVDHPEVSNVEQPPLEKATQASGSVPTSDKGKRPTDVQTVNFTLPLDFMADDVLDRARIFTHLGKYLLPHFKGKFKEMTIDDVGSHVSGLAFMVLEVSGLQTADLQTRLHVSCEILKGTREELAQVTLVENEKEIGVMMAREAEQKAKLEEMEEELKSIEACTRWMMKATIMRRHLTGKNPLANAAEDLKIYLADVGNENDLDSEDEKDVEVVEVDEEEAKVDETPVGDVSTSQPIVDAPVS</sequence>
<keyword evidence="2" id="KW-1185">Reference proteome</keyword>
<proteinExistence type="predicted"/>
<gene>
    <name evidence="1" type="ORF">L6452_32488</name>
</gene>
<protein>
    <submittedName>
        <fullName evidence="1">Uncharacterized protein</fullName>
    </submittedName>
</protein>
<reference evidence="2" key="1">
    <citation type="journal article" date="2022" name="Mol. Ecol. Resour.">
        <title>The genomes of chicory, endive, great burdock and yacon provide insights into Asteraceae palaeo-polyploidization history and plant inulin production.</title>
        <authorList>
            <person name="Fan W."/>
            <person name="Wang S."/>
            <person name="Wang H."/>
            <person name="Wang A."/>
            <person name="Jiang F."/>
            <person name="Liu H."/>
            <person name="Zhao H."/>
            <person name="Xu D."/>
            <person name="Zhang Y."/>
        </authorList>
    </citation>
    <scope>NUCLEOTIDE SEQUENCE [LARGE SCALE GENOMIC DNA]</scope>
    <source>
        <strain evidence="2">cv. Niubang</strain>
    </source>
</reference>
<evidence type="ECO:0000313" key="1">
    <source>
        <dbReference type="EMBL" id="KAI3692667.1"/>
    </source>
</evidence>
<comment type="caution">
    <text evidence="1">The sequence shown here is derived from an EMBL/GenBank/DDBJ whole genome shotgun (WGS) entry which is preliminary data.</text>
</comment>
<name>A0ACB8Z543_ARCLA</name>
<accession>A0ACB8Z543</accession>
<organism evidence="1 2">
    <name type="scientific">Arctium lappa</name>
    <name type="common">Greater burdock</name>
    <name type="synonym">Lappa major</name>
    <dbReference type="NCBI Taxonomy" id="4217"/>
    <lineage>
        <taxon>Eukaryota</taxon>
        <taxon>Viridiplantae</taxon>
        <taxon>Streptophyta</taxon>
        <taxon>Embryophyta</taxon>
        <taxon>Tracheophyta</taxon>
        <taxon>Spermatophyta</taxon>
        <taxon>Magnoliopsida</taxon>
        <taxon>eudicotyledons</taxon>
        <taxon>Gunneridae</taxon>
        <taxon>Pentapetalae</taxon>
        <taxon>asterids</taxon>
        <taxon>campanulids</taxon>
        <taxon>Asterales</taxon>
        <taxon>Asteraceae</taxon>
        <taxon>Carduoideae</taxon>
        <taxon>Cardueae</taxon>
        <taxon>Arctiinae</taxon>
        <taxon>Arctium</taxon>
    </lineage>
</organism>
<dbReference type="EMBL" id="CM042057">
    <property type="protein sequence ID" value="KAI3692667.1"/>
    <property type="molecule type" value="Genomic_DNA"/>
</dbReference>
<reference evidence="1 2" key="2">
    <citation type="journal article" date="2022" name="Mol. Ecol. Resour.">
        <title>The genomes of chicory, endive, great burdock and yacon provide insights into Asteraceae paleo-polyploidization history and plant inulin production.</title>
        <authorList>
            <person name="Fan W."/>
            <person name="Wang S."/>
            <person name="Wang H."/>
            <person name="Wang A."/>
            <person name="Jiang F."/>
            <person name="Liu H."/>
            <person name="Zhao H."/>
            <person name="Xu D."/>
            <person name="Zhang Y."/>
        </authorList>
    </citation>
    <scope>NUCLEOTIDE SEQUENCE [LARGE SCALE GENOMIC DNA]</scope>
    <source>
        <strain evidence="2">cv. Niubang</strain>
    </source>
</reference>
<dbReference type="Proteomes" id="UP001055879">
    <property type="component" value="Linkage Group LG11"/>
</dbReference>
<evidence type="ECO:0000313" key="2">
    <source>
        <dbReference type="Proteomes" id="UP001055879"/>
    </source>
</evidence>